<keyword evidence="3" id="KW-1185">Reference proteome</keyword>
<feature type="domain" description="N-acetyltransferase" evidence="1">
    <location>
        <begin position="18"/>
        <end position="186"/>
    </location>
</feature>
<dbReference type="PROSITE" id="PS51186">
    <property type="entry name" value="GNAT"/>
    <property type="match status" value="1"/>
</dbReference>
<dbReference type="SUPFAM" id="SSF55729">
    <property type="entry name" value="Acyl-CoA N-acyltransferases (Nat)"/>
    <property type="match status" value="1"/>
</dbReference>
<evidence type="ECO:0000313" key="3">
    <source>
        <dbReference type="Proteomes" id="UP000191820"/>
    </source>
</evidence>
<protein>
    <submittedName>
        <fullName evidence="2">GCN5 family acetyltransferase</fullName>
    </submittedName>
</protein>
<dbReference type="Gene3D" id="3.40.630.30">
    <property type="match status" value="1"/>
</dbReference>
<gene>
    <name evidence="2" type="ORF">SJ2017_2480</name>
</gene>
<name>A0ABN4YIK1_9GAMM</name>
<dbReference type="PANTHER" id="PTHR43792">
    <property type="entry name" value="GNAT FAMILY, PUTATIVE (AFU_ORTHOLOGUE AFUA_3G00765)-RELATED-RELATED"/>
    <property type="match status" value="1"/>
</dbReference>
<accession>A0ABN4YIK1</accession>
<dbReference type="PANTHER" id="PTHR43792:SF1">
    <property type="entry name" value="N-ACETYLTRANSFERASE DOMAIN-CONTAINING PROTEIN"/>
    <property type="match status" value="1"/>
</dbReference>
<reference evidence="2 3" key="1">
    <citation type="submission" date="2017-03" db="EMBL/GenBank/DDBJ databases">
        <title>Genome sequencing of Shewanella japonica KCTC 22435.</title>
        <authorList>
            <person name="Kim K.M."/>
        </authorList>
    </citation>
    <scope>NUCLEOTIDE SEQUENCE [LARGE SCALE GENOMIC DNA]</scope>
    <source>
        <strain evidence="2 3">KCTC 22435</strain>
    </source>
</reference>
<sequence length="190" mass="21802">MKTTNKPVQVPQLNTQRLTIRAFQSDDLANFAAYRADPIIAQYQSWNDYTEEDALRFYSNMDYQMFGVAGLWFQLALIEKDSQQLIGDIALHFVDEQQVEVGFTLARTAQKKGYATEAMKSVIDYLFSVLKKHRITATTDAENSASMTLLMRLGFRKEGHFIQNIFFKGKWGDECAFALLNKEHLSYESA</sequence>
<proteinExistence type="predicted"/>
<dbReference type="EMBL" id="CP020472">
    <property type="protein sequence ID" value="ARD22770.1"/>
    <property type="molecule type" value="Genomic_DNA"/>
</dbReference>
<organism evidence="2 3">
    <name type="scientific">Shewanella japonica</name>
    <dbReference type="NCBI Taxonomy" id="93973"/>
    <lineage>
        <taxon>Bacteria</taxon>
        <taxon>Pseudomonadati</taxon>
        <taxon>Pseudomonadota</taxon>
        <taxon>Gammaproteobacteria</taxon>
        <taxon>Alteromonadales</taxon>
        <taxon>Shewanellaceae</taxon>
        <taxon>Shewanella</taxon>
    </lineage>
</organism>
<dbReference type="RefSeq" id="WP_080915987.1">
    <property type="nucleotide sequence ID" value="NZ_CP020472.1"/>
</dbReference>
<dbReference type="Pfam" id="PF13302">
    <property type="entry name" value="Acetyltransf_3"/>
    <property type="match status" value="1"/>
</dbReference>
<dbReference type="InterPro" id="IPR000182">
    <property type="entry name" value="GNAT_dom"/>
</dbReference>
<dbReference type="Proteomes" id="UP000191820">
    <property type="component" value="Chromosome"/>
</dbReference>
<dbReference type="InterPro" id="IPR051531">
    <property type="entry name" value="N-acetyltransferase"/>
</dbReference>
<dbReference type="InterPro" id="IPR016181">
    <property type="entry name" value="Acyl_CoA_acyltransferase"/>
</dbReference>
<evidence type="ECO:0000259" key="1">
    <source>
        <dbReference type="PROSITE" id="PS51186"/>
    </source>
</evidence>
<evidence type="ECO:0000313" key="2">
    <source>
        <dbReference type="EMBL" id="ARD22770.1"/>
    </source>
</evidence>